<sequence length="90" mass="9316">MKAGILFVIMGMLSISVFVQAQDVKPDADIKIKVDNVVAIALGEGATSSIAIGGLDGQDTNVQLDIGSILYLGFGDGAEAVIQLPKESRP</sequence>
<protein>
    <recommendedName>
        <fullName evidence="4">Pilus formation protein N-terminal domain-containing protein</fullName>
    </recommendedName>
</protein>
<evidence type="ECO:0000256" key="1">
    <source>
        <dbReference type="SAM" id="SignalP"/>
    </source>
</evidence>
<dbReference type="AlphaFoldDB" id="A0A1H6F3L0"/>
<keyword evidence="1" id="KW-0732">Signal</keyword>
<dbReference type="EMBL" id="FMSV02000105">
    <property type="protein sequence ID" value="SEH04758.1"/>
    <property type="molecule type" value="Genomic_DNA"/>
</dbReference>
<evidence type="ECO:0000313" key="3">
    <source>
        <dbReference type="Proteomes" id="UP000236724"/>
    </source>
</evidence>
<dbReference type="RefSeq" id="WP_103918788.1">
    <property type="nucleotide sequence ID" value="NZ_FMSV02000105.1"/>
</dbReference>
<feature type="chain" id="PRO_5015003306" description="Pilus formation protein N-terminal domain-containing protein" evidence="1">
    <location>
        <begin position="22"/>
        <end position="90"/>
    </location>
</feature>
<keyword evidence="3" id="KW-1185">Reference proteome</keyword>
<reference evidence="2 3" key="1">
    <citation type="submission" date="2016-10" db="EMBL/GenBank/DDBJ databases">
        <authorList>
            <person name="de Groot N.N."/>
        </authorList>
    </citation>
    <scope>NUCLEOTIDE SEQUENCE [LARGE SCALE GENOMIC DNA]</scope>
    <source>
        <strain evidence="2">MBHS1</strain>
    </source>
</reference>
<dbReference type="Proteomes" id="UP000236724">
    <property type="component" value="Unassembled WGS sequence"/>
</dbReference>
<organism evidence="2 3">
    <name type="scientific">Candidatus Venteria ishoeyi</name>
    <dbReference type="NCBI Taxonomy" id="1899563"/>
    <lineage>
        <taxon>Bacteria</taxon>
        <taxon>Pseudomonadati</taxon>
        <taxon>Pseudomonadota</taxon>
        <taxon>Gammaproteobacteria</taxon>
        <taxon>Thiotrichales</taxon>
        <taxon>Thiotrichaceae</taxon>
        <taxon>Venteria</taxon>
    </lineage>
</organism>
<evidence type="ECO:0008006" key="4">
    <source>
        <dbReference type="Google" id="ProtNLM"/>
    </source>
</evidence>
<evidence type="ECO:0000313" key="2">
    <source>
        <dbReference type="EMBL" id="SEH04758.1"/>
    </source>
</evidence>
<accession>A0A1H6F3L0</accession>
<gene>
    <name evidence="2" type="ORF">MBHS_00610</name>
</gene>
<feature type="signal peptide" evidence="1">
    <location>
        <begin position="1"/>
        <end position="21"/>
    </location>
</feature>
<proteinExistence type="predicted"/>
<name>A0A1H6F3L0_9GAMM</name>